<proteinExistence type="predicted"/>
<evidence type="ECO:0000259" key="4">
    <source>
        <dbReference type="PROSITE" id="PS50802"/>
    </source>
</evidence>
<evidence type="ECO:0000313" key="6">
    <source>
        <dbReference type="Proteomes" id="UP001370490"/>
    </source>
</evidence>
<keyword evidence="3" id="KW-0833">Ubl conjugation pathway</keyword>
<comment type="catalytic activity">
    <reaction evidence="1 3">
        <text>Thiol-dependent hydrolysis of ester, thioester, amide, peptide and isopeptide bonds formed by the C-terminal Gly of ubiquitin (a 76-residue protein attached to proteins as an intracellular targeting signal).</text>
        <dbReference type="EC" id="3.4.19.12"/>
    </reaction>
</comment>
<dbReference type="EC" id="3.4.19.12" evidence="3"/>
<dbReference type="GO" id="GO:0005829">
    <property type="term" value="C:cytosol"/>
    <property type="evidence" value="ECO:0007669"/>
    <property type="project" value="TreeGrafter"/>
</dbReference>
<evidence type="ECO:0000313" key="5">
    <source>
        <dbReference type="EMBL" id="KAK6943065.1"/>
    </source>
</evidence>
<dbReference type="GO" id="GO:0004843">
    <property type="term" value="F:cysteine-type deubiquitinase activity"/>
    <property type="evidence" value="ECO:0007669"/>
    <property type="project" value="UniProtKB-UniRule"/>
</dbReference>
<comment type="subcellular location">
    <subcellularLocation>
        <location evidence="3">Cytoplasm</location>
    </subcellularLocation>
</comment>
<accession>A0AAN8ZRJ6</accession>
<dbReference type="FunFam" id="3.90.70.80:FF:000019">
    <property type="entry name" value="Cysteine proteinases superfamily protein"/>
    <property type="match status" value="1"/>
</dbReference>
<keyword evidence="2 3" id="KW-0378">Hydrolase</keyword>
<keyword evidence="3" id="KW-0963">Cytoplasm</keyword>
<reference evidence="5 6" key="1">
    <citation type="submission" date="2023-12" db="EMBL/GenBank/DDBJ databases">
        <title>A high-quality genome assembly for Dillenia turbinata (Dilleniales).</title>
        <authorList>
            <person name="Chanderbali A."/>
        </authorList>
    </citation>
    <scope>NUCLEOTIDE SEQUENCE [LARGE SCALE GENOMIC DNA]</scope>
    <source>
        <strain evidence="5">LSX21</strain>
        <tissue evidence="5">Leaf</tissue>
    </source>
</reference>
<dbReference type="GO" id="GO:0005634">
    <property type="term" value="C:nucleus"/>
    <property type="evidence" value="ECO:0007669"/>
    <property type="project" value="TreeGrafter"/>
</dbReference>
<dbReference type="PANTHER" id="PTHR13312:SF3">
    <property type="entry name" value="OVARIAN TUMOR DOMAIN-CONTAINING DEUBIQUITINATING ENZYME 3"/>
    <property type="match status" value="1"/>
</dbReference>
<dbReference type="AlphaFoldDB" id="A0AAN8ZRJ6"/>
<dbReference type="GO" id="GO:0030968">
    <property type="term" value="P:endoplasmic reticulum unfolded protein response"/>
    <property type="evidence" value="ECO:0007669"/>
    <property type="project" value="TreeGrafter"/>
</dbReference>
<keyword evidence="3" id="KW-0788">Thiol protease</keyword>
<evidence type="ECO:0000256" key="2">
    <source>
        <dbReference type="ARBA" id="ARBA00022801"/>
    </source>
</evidence>
<dbReference type="InterPro" id="IPR003323">
    <property type="entry name" value="OTU_dom"/>
</dbReference>
<dbReference type="Gene3D" id="3.90.70.80">
    <property type="match status" value="1"/>
</dbReference>
<organism evidence="5 6">
    <name type="scientific">Dillenia turbinata</name>
    <dbReference type="NCBI Taxonomy" id="194707"/>
    <lineage>
        <taxon>Eukaryota</taxon>
        <taxon>Viridiplantae</taxon>
        <taxon>Streptophyta</taxon>
        <taxon>Embryophyta</taxon>
        <taxon>Tracheophyta</taxon>
        <taxon>Spermatophyta</taxon>
        <taxon>Magnoliopsida</taxon>
        <taxon>eudicotyledons</taxon>
        <taxon>Gunneridae</taxon>
        <taxon>Pentapetalae</taxon>
        <taxon>Dilleniales</taxon>
        <taxon>Dilleniaceae</taxon>
        <taxon>Dillenia</taxon>
    </lineage>
</organism>
<comment type="function">
    <text evidence="3">Hydrolase that can remove conjugated ubiquitin from proteins and may therefore play an important regulatory role at the level of protein turnover by preventing degradation.</text>
</comment>
<dbReference type="PANTHER" id="PTHR13312">
    <property type="entry name" value="HIV-INDUCED PROTEIN-7-LIKE PROTEASE"/>
    <property type="match status" value="1"/>
</dbReference>
<keyword evidence="6" id="KW-1185">Reference proteome</keyword>
<keyword evidence="3" id="KW-0645">Protease</keyword>
<dbReference type="Pfam" id="PF02338">
    <property type="entry name" value="OTU"/>
    <property type="match status" value="1"/>
</dbReference>
<dbReference type="GO" id="GO:0036503">
    <property type="term" value="P:ERAD pathway"/>
    <property type="evidence" value="ECO:0007669"/>
    <property type="project" value="TreeGrafter"/>
</dbReference>
<dbReference type="EMBL" id="JBAMMX010000004">
    <property type="protein sequence ID" value="KAK6943065.1"/>
    <property type="molecule type" value="Genomic_DNA"/>
</dbReference>
<dbReference type="GO" id="GO:0016579">
    <property type="term" value="P:protein deubiquitination"/>
    <property type="evidence" value="ECO:0007669"/>
    <property type="project" value="TreeGrafter"/>
</dbReference>
<feature type="domain" description="OTU" evidence="4">
    <location>
        <begin position="87"/>
        <end position="215"/>
    </location>
</feature>
<gene>
    <name evidence="5" type="ORF">RJ641_028442</name>
</gene>
<dbReference type="InterPro" id="IPR038765">
    <property type="entry name" value="Papain-like_cys_pep_sf"/>
</dbReference>
<dbReference type="Proteomes" id="UP001370490">
    <property type="component" value="Unassembled WGS sequence"/>
</dbReference>
<dbReference type="SUPFAM" id="SSF54001">
    <property type="entry name" value="Cysteine proteinases"/>
    <property type="match status" value="1"/>
</dbReference>
<sequence>MGERPSNKSVLEQLKNGIARFELIAPPARQLASFYNMLTTMRISATAFWVCVSELIGWPCLCTKQARKKLRLGMPVKGMAFNKGIALNPREEREDADDLRMAVREILCENGNERDQYEEALISITVDESLKCYCERIRRPDFWGGESELLVLSKLCRQPVIVYIPEHEHSTRGWGSGFIPIAEYGAEFQKASRKGKCRKVVWLLYSGRNHYDLLV</sequence>
<comment type="caution">
    <text evidence="5">The sequence shown here is derived from an EMBL/GenBank/DDBJ whole genome shotgun (WGS) entry which is preliminary data.</text>
</comment>
<protein>
    <recommendedName>
        <fullName evidence="3">Ubiquitin thioesterase OTU</fullName>
        <ecNumber evidence="3">3.4.19.12</ecNumber>
    </recommendedName>
</protein>
<evidence type="ECO:0000256" key="3">
    <source>
        <dbReference type="RuleBase" id="RU367104"/>
    </source>
</evidence>
<name>A0AAN8ZRJ6_9MAGN</name>
<evidence type="ECO:0000256" key="1">
    <source>
        <dbReference type="ARBA" id="ARBA00000707"/>
    </source>
</evidence>
<dbReference type="PROSITE" id="PS50802">
    <property type="entry name" value="OTU"/>
    <property type="match status" value="1"/>
</dbReference>